<organism evidence="1 2">
    <name type="scientific">Daphnia magna</name>
    <dbReference type="NCBI Taxonomy" id="35525"/>
    <lineage>
        <taxon>Eukaryota</taxon>
        <taxon>Metazoa</taxon>
        <taxon>Ecdysozoa</taxon>
        <taxon>Arthropoda</taxon>
        <taxon>Crustacea</taxon>
        <taxon>Branchiopoda</taxon>
        <taxon>Diplostraca</taxon>
        <taxon>Cladocera</taxon>
        <taxon>Anomopoda</taxon>
        <taxon>Daphniidae</taxon>
        <taxon>Daphnia</taxon>
    </lineage>
</organism>
<evidence type="ECO:0000313" key="2">
    <source>
        <dbReference type="Proteomes" id="UP000076858"/>
    </source>
</evidence>
<reference evidence="1 2" key="1">
    <citation type="submission" date="2016-03" db="EMBL/GenBank/DDBJ databases">
        <title>EvidentialGene: Evidence-directed Construction of Genes on Genomes.</title>
        <authorList>
            <person name="Gilbert D.G."/>
            <person name="Choi J.-H."/>
            <person name="Mockaitis K."/>
            <person name="Colbourne J."/>
            <person name="Pfrender M."/>
        </authorList>
    </citation>
    <scope>NUCLEOTIDE SEQUENCE [LARGE SCALE GENOMIC DNA]</scope>
    <source>
        <strain evidence="1 2">Xinb3</strain>
        <tissue evidence="1">Complete organism</tissue>
    </source>
</reference>
<keyword evidence="2" id="KW-1185">Reference proteome</keyword>
<evidence type="ECO:0000313" key="1">
    <source>
        <dbReference type="EMBL" id="KZS21727.1"/>
    </source>
</evidence>
<sequence>MTSFIVCYSGFFKFPFCRLKLKTRVCCCIKQIVVRVPLCVISSLVRKWGPSNAEGCRGNGTDMSSR</sequence>
<dbReference type="AlphaFoldDB" id="A0A0P5CZE1"/>
<protein>
    <submittedName>
        <fullName evidence="1">Uncharacterized protein</fullName>
    </submittedName>
</protein>
<proteinExistence type="predicted"/>
<gene>
    <name evidence="1" type="ORF">APZ42_011749</name>
</gene>
<dbReference type="Proteomes" id="UP000076858">
    <property type="component" value="Unassembled WGS sequence"/>
</dbReference>
<accession>A0A0P5CZE1</accession>
<dbReference type="EMBL" id="LRGB01000024">
    <property type="protein sequence ID" value="KZS21727.1"/>
    <property type="molecule type" value="Genomic_DNA"/>
</dbReference>
<name>A0A0P5CZE1_9CRUS</name>
<comment type="caution">
    <text evidence="1">The sequence shown here is derived from an EMBL/GenBank/DDBJ whole genome shotgun (WGS) entry which is preliminary data.</text>
</comment>